<evidence type="ECO:0000256" key="1">
    <source>
        <dbReference type="ARBA" id="ARBA00022452"/>
    </source>
</evidence>
<feature type="region of interest" description="Disordered" evidence="6">
    <location>
        <begin position="74"/>
        <end position="94"/>
    </location>
</feature>
<evidence type="ECO:0000256" key="5">
    <source>
        <dbReference type="ARBA" id="ARBA00023136"/>
    </source>
</evidence>
<dbReference type="GO" id="GO:0001401">
    <property type="term" value="C:SAM complex"/>
    <property type="evidence" value="ECO:0007669"/>
    <property type="project" value="TreeGrafter"/>
</dbReference>
<dbReference type="GO" id="GO:0015914">
    <property type="term" value="P:phospholipid transport"/>
    <property type="evidence" value="ECO:0007669"/>
    <property type="project" value="TreeGrafter"/>
</dbReference>
<comment type="caution">
    <text evidence="7">The sequence shown here is derived from an EMBL/GenBank/DDBJ whole genome shotgun (WGS) entry which is preliminary data.</text>
</comment>
<keyword evidence="3" id="KW-1000">Mitochondrion outer membrane</keyword>
<evidence type="ECO:0000313" key="8">
    <source>
        <dbReference type="Proteomes" id="UP000188320"/>
    </source>
</evidence>
<keyword evidence="4" id="KW-0496">Mitochondrion</keyword>
<dbReference type="InterPro" id="IPR027539">
    <property type="entry name" value="Mdm10"/>
</dbReference>
<evidence type="ECO:0000256" key="4">
    <source>
        <dbReference type="ARBA" id="ARBA00023128"/>
    </source>
</evidence>
<reference evidence="8" key="1">
    <citation type="submission" date="2017-01" db="EMBL/GenBank/DDBJ databases">
        <authorList>
            <person name="Wang Y."/>
            <person name="White M."/>
            <person name="Kvist S."/>
            <person name="Moncalvo J.-M."/>
        </authorList>
    </citation>
    <scope>NUCLEOTIDE SEQUENCE [LARGE SCALE GENOMIC DNA]</scope>
    <source>
        <strain evidence="8">COL-18-3</strain>
    </source>
</reference>
<dbReference type="AlphaFoldDB" id="A0A1R1PBU4"/>
<dbReference type="GO" id="GO:0051654">
    <property type="term" value="P:establishment of mitochondrion localization"/>
    <property type="evidence" value="ECO:0007669"/>
    <property type="project" value="TreeGrafter"/>
</dbReference>
<evidence type="ECO:0000256" key="2">
    <source>
        <dbReference type="ARBA" id="ARBA00022692"/>
    </source>
</evidence>
<keyword evidence="1" id="KW-1134">Transmembrane beta strand</keyword>
<dbReference type="GO" id="GO:0045040">
    <property type="term" value="P:protein insertion into mitochondrial outer membrane"/>
    <property type="evidence" value="ECO:0007669"/>
    <property type="project" value="TreeGrafter"/>
</dbReference>
<dbReference type="GO" id="GO:1990456">
    <property type="term" value="P:mitochondrion-endoplasmic reticulum membrane tethering"/>
    <property type="evidence" value="ECO:0007669"/>
    <property type="project" value="TreeGrafter"/>
</dbReference>
<dbReference type="PANTHER" id="PTHR28035">
    <property type="entry name" value="MITOCHONDRIAL DISTRIBUTION AND MORPHOLOGY PROTEIN 10"/>
    <property type="match status" value="1"/>
</dbReference>
<name>A0A1R1PBU4_ZANCU</name>
<dbReference type="EMBL" id="LSSK01001925">
    <property type="protein sequence ID" value="OMH78434.1"/>
    <property type="molecule type" value="Genomic_DNA"/>
</dbReference>
<accession>A0A1R1PBU4</accession>
<proteinExistence type="predicted"/>
<keyword evidence="2" id="KW-0812">Transmembrane</keyword>
<evidence type="ECO:0000256" key="6">
    <source>
        <dbReference type="SAM" id="MobiDB-lite"/>
    </source>
</evidence>
<dbReference type="PANTHER" id="PTHR28035:SF1">
    <property type="entry name" value="MITOCHONDRIAL DISTRIBUTION AND MORPHOLOGY PROTEIN 10"/>
    <property type="match status" value="1"/>
</dbReference>
<keyword evidence="5" id="KW-0472">Membrane</keyword>
<feature type="region of interest" description="Disordered" evidence="6">
    <location>
        <begin position="157"/>
        <end position="194"/>
    </location>
</feature>
<evidence type="ECO:0000313" key="7">
    <source>
        <dbReference type="EMBL" id="OMH78434.1"/>
    </source>
</evidence>
<sequence>MVIIPDIHKKIRRKFNKSTGYDEELEFSKFNSLENRILQAQDVKGINISTSKTNLNTFGNMYMFSVLTPTQLPPNSASSTLQRNAQRTGANNNVNTASFSQVGYFTSNVDLPRVANTKRQVENITNGNRGDTYNDGATFYSVETQEGEGLETKYTPIAKQSFKQRQTKGKRPNPVANQQDKQETTKNVITDDAQDGAGSKHKYLLSGVVYPEKRTVTGSTIFTLNKNGVGDVGGQDKHSRIGIEWASVMGKNYKDYHSRYLVNYSIQKRNKWGVTLLAGNSKKELFGVTGLYRKAFGSNAYGDNINNQEIVIGGEVYLGMRETIGANSLGIKYVIKSVEDQDSTELQKPKPTLKPTQKKQTVKSSTSMLINPIMGHVKLTQYNDFLNSTLRLCQCYDFNFHSNYSNLKMGAKLNLFNKQLSTEFVSGSLDFLGNKKNNGVSDGKKAGMYVGSHYGSGLDFLADSKLIIELNNASRNTKIRVGVNGKREVGISLQLFF</sequence>
<organism evidence="7 8">
    <name type="scientific">Zancudomyces culisetae</name>
    <name type="common">Gut fungus</name>
    <name type="synonym">Smittium culisetae</name>
    <dbReference type="NCBI Taxonomy" id="1213189"/>
    <lineage>
        <taxon>Eukaryota</taxon>
        <taxon>Fungi</taxon>
        <taxon>Fungi incertae sedis</taxon>
        <taxon>Zoopagomycota</taxon>
        <taxon>Kickxellomycotina</taxon>
        <taxon>Harpellomycetes</taxon>
        <taxon>Harpellales</taxon>
        <taxon>Legeriomycetaceae</taxon>
        <taxon>Zancudomyces</taxon>
    </lineage>
</organism>
<evidence type="ECO:0000256" key="3">
    <source>
        <dbReference type="ARBA" id="ARBA00022787"/>
    </source>
</evidence>
<dbReference type="Pfam" id="PF12519">
    <property type="entry name" value="MDM10"/>
    <property type="match status" value="1"/>
</dbReference>
<protein>
    <submittedName>
        <fullName evidence="7">Uncharacterized protein</fullName>
    </submittedName>
</protein>
<dbReference type="Proteomes" id="UP000188320">
    <property type="component" value="Unassembled WGS sequence"/>
</dbReference>
<dbReference type="GO" id="GO:0070096">
    <property type="term" value="P:mitochondrial outer membrane translocase complex assembly"/>
    <property type="evidence" value="ECO:0007669"/>
    <property type="project" value="TreeGrafter"/>
</dbReference>
<keyword evidence="8" id="KW-1185">Reference proteome</keyword>
<dbReference type="GO" id="GO:0032865">
    <property type="term" value="C:ERMES complex"/>
    <property type="evidence" value="ECO:0007669"/>
    <property type="project" value="InterPro"/>
</dbReference>
<gene>
    <name evidence="7" type="ORF">AX774_g8168</name>
</gene>